<organism evidence="1 2">
    <name type="scientific">Thyridium curvatum</name>
    <dbReference type="NCBI Taxonomy" id="1093900"/>
    <lineage>
        <taxon>Eukaryota</taxon>
        <taxon>Fungi</taxon>
        <taxon>Dikarya</taxon>
        <taxon>Ascomycota</taxon>
        <taxon>Pezizomycotina</taxon>
        <taxon>Sordariomycetes</taxon>
        <taxon>Sordariomycetidae</taxon>
        <taxon>Thyridiales</taxon>
        <taxon>Thyridiaceae</taxon>
        <taxon>Thyridium</taxon>
    </lineage>
</organism>
<comment type="caution">
    <text evidence="1">The sequence shown here is derived from an EMBL/GenBank/DDBJ whole genome shotgun (WGS) entry which is preliminary data.</text>
</comment>
<dbReference type="Proteomes" id="UP000319257">
    <property type="component" value="Unassembled WGS sequence"/>
</dbReference>
<dbReference type="AlphaFoldDB" id="A0A507BAB3"/>
<dbReference type="InParanoid" id="A0A507BAB3"/>
<gene>
    <name evidence="1" type="ORF">E0L32_004141</name>
</gene>
<accession>A0A507BAB3</accession>
<proteinExistence type="predicted"/>
<dbReference type="EMBL" id="SKBQ01000019">
    <property type="protein sequence ID" value="TPX16146.1"/>
    <property type="molecule type" value="Genomic_DNA"/>
</dbReference>
<dbReference type="STRING" id="1093900.A0A507BAB3"/>
<dbReference type="GeneID" id="41971588"/>
<evidence type="ECO:0000313" key="2">
    <source>
        <dbReference type="Proteomes" id="UP000319257"/>
    </source>
</evidence>
<keyword evidence="2" id="KW-1185">Reference proteome</keyword>
<name>A0A507BAB3_9PEZI</name>
<evidence type="ECO:0000313" key="1">
    <source>
        <dbReference type="EMBL" id="TPX16146.1"/>
    </source>
</evidence>
<sequence length="277" mass="30929">MLQLEDITYSRTATIAAVSDYYRFLATMYLENSQVIYPPEGGWPSIVNADREVLQSLGKSDEVLALLAHLPYIRCPRNWNDDAEAAPGCVFADWQQLIKRLGEPSSGFTGESVRIMTEGAEFTELAPAHVVSLTAGDRENPVLILDTKLGIIHWEDGCPPELEDSGWFGERVDYEPDDDVPDEEAQWRYSATAWAIPDFFDALKAQFVELQWIPISQHCVRGVSGCGSDEVGMVAMLQDIYREHGWPDLGAYRKSKCLAAVRKAMSENYPTSACLRG</sequence>
<protein>
    <submittedName>
        <fullName evidence="1">Uncharacterized protein</fullName>
    </submittedName>
</protein>
<reference evidence="1 2" key="1">
    <citation type="submission" date="2019-06" db="EMBL/GenBank/DDBJ databases">
        <title>Draft genome sequence of the filamentous fungus Phialemoniopsis curvata isolated from diesel fuel.</title>
        <authorList>
            <person name="Varaljay V.A."/>
            <person name="Lyon W.J."/>
            <person name="Crouch A.L."/>
            <person name="Drake C.E."/>
            <person name="Hollomon J.M."/>
            <person name="Nadeau L.J."/>
            <person name="Nunn H.S."/>
            <person name="Stevenson B.S."/>
            <person name="Bojanowski C.L."/>
            <person name="Crookes-Goodson W.J."/>
        </authorList>
    </citation>
    <scope>NUCLEOTIDE SEQUENCE [LARGE SCALE GENOMIC DNA]</scope>
    <source>
        <strain evidence="1 2">D216</strain>
    </source>
</reference>
<dbReference type="RefSeq" id="XP_030997857.1">
    <property type="nucleotide sequence ID" value="XM_031138519.1"/>
</dbReference>
<dbReference type="OrthoDB" id="5343383at2759"/>